<dbReference type="Proteomes" id="UP000287651">
    <property type="component" value="Unassembled WGS sequence"/>
</dbReference>
<comment type="caution">
    <text evidence="1">The sequence shown here is derived from an EMBL/GenBank/DDBJ whole genome shotgun (WGS) entry which is preliminary data.</text>
</comment>
<dbReference type="AlphaFoldDB" id="A0A426YHT6"/>
<sequence length="92" mass="9962">MKTGVRATFLSPSGFVDEGDGDERVQEVLAMEIETGIWLISFTPCMQMLAAAKLLPATPNMASIDVSFKGGLQASISRCLFFYALSLSVPVW</sequence>
<evidence type="ECO:0000313" key="1">
    <source>
        <dbReference type="EMBL" id="RRT51304.1"/>
    </source>
</evidence>
<proteinExistence type="predicted"/>
<dbReference type="EMBL" id="AMZH03012295">
    <property type="protein sequence ID" value="RRT51304.1"/>
    <property type="molecule type" value="Genomic_DNA"/>
</dbReference>
<name>A0A426YHT6_ENSVE</name>
<gene>
    <name evidence="1" type="ORF">B296_00032317</name>
</gene>
<protein>
    <submittedName>
        <fullName evidence="1">Uncharacterized protein</fullName>
    </submittedName>
</protein>
<organism evidence="1 2">
    <name type="scientific">Ensete ventricosum</name>
    <name type="common">Abyssinian banana</name>
    <name type="synonym">Musa ensete</name>
    <dbReference type="NCBI Taxonomy" id="4639"/>
    <lineage>
        <taxon>Eukaryota</taxon>
        <taxon>Viridiplantae</taxon>
        <taxon>Streptophyta</taxon>
        <taxon>Embryophyta</taxon>
        <taxon>Tracheophyta</taxon>
        <taxon>Spermatophyta</taxon>
        <taxon>Magnoliopsida</taxon>
        <taxon>Liliopsida</taxon>
        <taxon>Zingiberales</taxon>
        <taxon>Musaceae</taxon>
        <taxon>Ensete</taxon>
    </lineage>
</organism>
<evidence type="ECO:0000313" key="2">
    <source>
        <dbReference type="Proteomes" id="UP000287651"/>
    </source>
</evidence>
<reference evidence="1 2" key="1">
    <citation type="journal article" date="2014" name="Agronomy (Basel)">
        <title>A Draft Genome Sequence for Ensete ventricosum, the Drought-Tolerant Tree Against Hunger.</title>
        <authorList>
            <person name="Harrison J."/>
            <person name="Moore K.A."/>
            <person name="Paszkiewicz K."/>
            <person name="Jones T."/>
            <person name="Grant M."/>
            <person name="Ambacheew D."/>
            <person name="Muzemil S."/>
            <person name="Studholme D.J."/>
        </authorList>
    </citation>
    <scope>NUCLEOTIDE SEQUENCE [LARGE SCALE GENOMIC DNA]</scope>
</reference>
<accession>A0A426YHT6</accession>